<dbReference type="GO" id="GO:0003677">
    <property type="term" value="F:DNA binding"/>
    <property type="evidence" value="ECO:0007669"/>
    <property type="project" value="UniProtKB-UniRule"/>
</dbReference>
<gene>
    <name evidence="6" type="ORF">R3P94_23120</name>
    <name evidence="7" type="ORF">R3Q15_07600</name>
</gene>
<dbReference type="Gene3D" id="1.10.10.60">
    <property type="entry name" value="Homeodomain-like"/>
    <property type="match status" value="1"/>
</dbReference>
<dbReference type="Pfam" id="PF00440">
    <property type="entry name" value="TetR_N"/>
    <property type="match status" value="1"/>
</dbReference>
<protein>
    <submittedName>
        <fullName evidence="7">TetR/AcrR family transcriptional regulator</fullName>
    </submittedName>
</protein>
<evidence type="ECO:0000313" key="7">
    <source>
        <dbReference type="EMBL" id="MDV6311757.1"/>
    </source>
</evidence>
<accession>A0AAE4R4M9</accession>
<evidence type="ECO:0000313" key="8">
    <source>
        <dbReference type="Proteomes" id="UP001185779"/>
    </source>
</evidence>
<dbReference type="SUPFAM" id="SSF48498">
    <property type="entry name" value="Tetracyclin repressor-like, C-terminal domain"/>
    <property type="match status" value="1"/>
</dbReference>
<evidence type="ECO:0000259" key="5">
    <source>
        <dbReference type="PROSITE" id="PS50977"/>
    </source>
</evidence>
<proteinExistence type="predicted"/>
<keyword evidence="8" id="KW-1185">Reference proteome</keyword>
<dbReference type="Proteomes" id="UP001185779">
    <property type="component" value="Unassembled WGS sequence"/>
</dbReference>
<dbReference type="InterPro" id="IPR001647">
    <property type="entry name" value="HTH_TetR"/>
</dbReference>
<dbReference type="EMBL" id="JAWLKI010000046">
    <property type="protein sequence ID" value="MDV6310154.1"/>
    <property type="molecule type" value="Genomic_DNA"/>
</dbReference>
<evidence type="ECO:0000256" key="2">
    <source>
        <dbReference type="ARBA" id="ARBA00023125"/>
    </source>
</evidence>
<evidence type="ECO:0000256" key="3">
    <source>
        <dbReference type="ARBA" id="ARBA00023163"/>
    </source>
</evidence>
<dbReference type="AlphaFoldDB" id="A0AAE4R4M9"/>
<dbReference type="Proteomes" id="UP001185922">
    <property type="component" value="Unassembled WGS sequence"/>
</dbReference>
<evidence type="ECO:0000256" key="1">
    <source>
        <dbReference type="ARBA" id="ARBA00023015"/>
    </source>
</evidence>
<sequence length="176" mass="19440">MPHLRTVKKVHAAVLRLALRAGPTALTMEGIAAEAGVGKQTLYRNWPSVTAIVFDALAHDSTPPPERPADTSVTAALSAAVEEISTEPRRSLLRSLAASIQTDDAVAQEFQERLLAPQLAQMRELVRGEGARDPVRVTEMLLAPIFYRWFMQLPQFDDAALSEHVRAVMAFDRQRD</sequence>
<evidence type="ECO:0000313" key="6">
    <source>
        <dbReference type="EMBL" id="MDV6310154.1"/>
    </source>
</evidence>
<dbReference type="InterPro" id="IPR009057">
    <property type="entry name" value="Homeodomain-like_sf"/>
</dbReference>
<dbReference type="Gene3D" id="1.10.357.10">
    <property type="entry name" value="Tetracycline Repressor, domain 2"/>
    <property type="match status" value="1"/>
</dbReference>
<feature type="DNA-binding region" description="H-T-H motif" evidence="4">
    <location>
        <begin position="27"/>
        <end position="46"/>
    </location>
</feature>
<dbReference type="EMBL" id="JAWLKH010000005">
    <property type="protein sequence ID" value="MDV6311757.1"/>
    <property type="molecule type" value="Genomic_DNA"/>
</dbReference>
<evidence type="ECO:0000256" key="4">
    <source>
        <dbReference type="PROSITE-ProRule" id="PRU00335"/>
    </source>
</evidence>
<keyword evidence="2 4" id="KW-0238">DNA-binding</keyword>
<dbReference type="SUPFAM" id="SSF46689">
    <property type="entry name" value="Homeodomain-like"/>
    <property type="match status" value="1"/>
</dbReference>
<dbReference type="RefSeq" id="WP_006437117.1">
    <property type="nucleotide sequence ID" value="NZ_JACFXQ010000093.1"/>
</dbReference>
<dbReference type="InterPro" id="IPR011075">
    <property type="entry name" value="TetR_C"/>
</dbReference>
<dbReference type="PROSITE" id="PS50977">
    <property type="entry name" value="HTH_TETR_2"/>
    <property type="match status" value="1"/>
</dbReference>
<evidence type="ECO:0000313" key="9">
    <source>
        <dbReference type="Proteomes" id="UP001185922"/>
    </source>
</evidence>
<dbReference type="InterPro" id="IPR036271">
    <property type="entry name" value="Tet_transcr_reg_TetR-rel_C_sf"/>
</dbReference>
<organism evidence="7 9">
    <name type="scientific">Gordonia amicalis</name>
    <dbReference type="NCBI Taxonomy" id="89053"/>
    <lineage>
        <taxon>Bacteria</taxon>
        <taxon>Bacillati</taxon>
        <taxon>Actinomycetota</taxon>
        <taxon>Actinomycetes</taxon>
        <taxon>Mycobacteriales</taxon>
        <taxon>Gordoniaceae</taxon>
        <taxon>Gordonia</taxon>
    </lineage>
</organism>
<comment type="caution">
    <text evidence="7">The sequence shown here is derived from an EMBL/GenBank/DDBJ whole genome shotgun (WGS) entry which is preliminary data.</text>
</comment>
<feature type="domain" description="HTH tetR-type" evidence="5">
    <location>
        <begin position="4"/>
        <end position="64"/>
    </location>
</feature>
<name>A0AAE4R4M9_9ACTN</name>
<dbReference type="Pfam" id="PF16859">
    <property type="entry name" value="TetR_C_11"/>
    <property type="match status" value="1"/>
</dbReference>
<keyword evidence="3" id="KW-0804">Transcription</keyword>
<keyword evidence="1" id="KW-0805">Transcription regulation</keyword>
<reference evidence="7 8" key="1">
    <citation type="submission" date="2023-10" db="EMBL/GenBank/DDBJ databases">
        <title>Development of a sustainable strategy for remediation of hydrocarbon-contaminated territories based on the waste exchange concept.</title>
        <authorList>
            <person name="Krivoruchko A."/>
        </authorList>
    </citation>
    <scope>NUCLEOTIDE SEQUENCE</scope>
    <source>
        <strain evidence="6 8">IEGM 1266</strain>
        <strain evidence="7">IEGM 1279</strain>
    </source>
</reference>